<gene>
    <name evidence="2" type="ORF">FSB_LOCUS39658</name>
</gene>
<dbReference type="EMBL" id="OIVN01003513">
    <property type="protein sequence ID" value="SPD11776.1"/>
    <property type="molecule type" value="Genomic_DNA"/>
</dbReference>
<dbReference type="InterPro" id="IPR051304">
    <property type="entry name" value="SCF_F-box_domain"/>
</dbReference>
<dbReference type="AlphaFoldDB" id="A0A2N9HBM6"/>
<dbReference type="SMART" id="SM00256">
    <property type="entry name" value="FBOX"/>
    <property type="match status" value="1"/>
</dbReference>
<dbReference type="InterPro" id="IPR011044">
    <property type="entry name" value="Quino_amine_DH_bsu"/>
</dbReference>
<dbReference type="SUPFAM" id="SSF50969">
    <property type="entry name" value="YVTN repeat-like/Quinoprotein amine dehydrogenase"/>
    <property type="match status" value="1"/>
</dbReference>
<organism evidence="2">
    <name type="scientific">Fagus sylvatica</name>
    <name type="common">Beechnut</name>
    <dbReference type="NCBI Taxonomy" id="28930"/>
    <lineage>
        <taxon>Eukaryota</taxon>
        <taxon>Viridiplantae</taxon>
        <taxon>Streptophyta</taxon>
        <taxon>Embryophyta</taxon>
        <taxon>Tracheophyta</taxon>
        <taxon>Spermatophyta</taxon>
        <taxon>Magnoliopsida</taxon>
        <taxon>eudicotyledons</taxon>
        <taxon>Gunneridae</taxon>
        <taxon>Pentapetalae</taxon>
        <taxon>rosids</taxon>
        <taxon>fabids</taxon>
        <taxon>Fagales</taxon>
        <taxon>Fagaceae</taxon>
        <taxon>Fagus</taxon>
    </lineage>
</organism>
<dbReference type="Pfam" id="PF00646">
    <property type="entry name" value="F-box"/>
    <property type="match status" value="1"/>
</dbReference>
<dbReference type="InterPro" id="IPR036047">
    <property type="entry name" value="F-box-like_dom_sf"/>
</dbReference>
<dbReference type="Pfam" id="PF03478">
    <property type="entry name" value="Beta-prop_KIB1-4"/>
    <property type="match status" value="1"/>
</dbReference>
<accession>A0A2N9HBM6</accession>
<dbReference type="InterPro" id="IPR001810">
    <property type="entry name" value="F-box_dom"/>
</dbReference>
<dbReference type="Gene3D" id="1.20.1280.50">
    <property type="match status" value="1"/>
</dbReference>
<dbReference type="PANTHER" id="PTHR47123">
    <property type="entry name" value="F-BOX PROTEIN SKIP23"/>
    <property type="match status" value="1"/>
</dbReference>
<dbReference type="SUPFAM" id="SSF81383">
    <property type="entry name" value="F-box domain"/>
    <property type="match status" value="1"/>
</dbReference>
<dbReference type="PANTHER" id="PTHR47123:SF15">
    <property type="entry name" value="F-BOX PROTEIN SKIP23"/>
    <property type="match status" value="1"/>
</dbReference>
<feature type="domain" description="F-box" evidence="1">
    <location>
        <begin position="7"/>
        <end position="48"/>
    </location>
</feature>
<name>A0A2N9HBM6_FAGSY</name>
<proteinExistence type="predicted"/>
<evidence type="ECO:0000259" key="1">
    <source>
        <dbReference type="SMART" id="SM00256"/>
    </source>
</evidence>
<protein>
    <recommendedName>
        <fullName evidence="1">F-box domain-containing protein</fullName>
    </recommendedName>
</protein>
<dbReference type="InterPro" id="IPR005174">
    <property type="entry name" value="KIB1-4_b-propeller"/>
</dbReference>
<reference evidence="2" key="1">
    <citation type="submission" date="2018-02" db="EMBL/GenBank/DDBJ databases">
        <authorList>
            <person name="Cohen D.B."/>
            <person name="Kent A.D."/>
        </authorList>
    </citation>
    <scope>NUCLEOTIDE SEQUENCE</scope>
</reference>
<sequence>MANWSQLPKDLLHLIAKSLDTHINILRLRSVCSSWRSFIALPSKRHRHTPIPTVYDPQVTLSLTLSQRTVYLIESTQQGSPPIPKRWLVKVFEDQHGILHLLDPLSCSKVVGSDNLSLDLREFRVFELCQEHVLHRTTMYAVHDEDEHEHEPRSRQVVEVAKAALMCVVGSKNNDFVLVTPHSDGGLAFFDSRIEQWNTIGSHPATSTCISVTHFNNKFYAVDTKGRTITLDPYSSDFKVVTNLGSDGHLKYLVESGGDLLLVETYLSSSNIEEYFDNEGYKGLYLGAFEVFKLDKEGDNWVKLNSLEDRVLFLGVNSSFSVLASELPGCKGNCIVVTQPRWKGFNQDGYDIYVVDFETGIAGLLEDSQGYFELFSGDIGKDRVNL</sequence>
<evidence type="ECO:0000313" key="2">
    <source>
        <dbReference type="EMBL" id="SPD11776.1"/>
    </source>
</evidence>